<dbReference type="AlphaFoldDB" id="A0A433U8U4"/>
<dbReference type="PANTHER" id="PTHR13475:SF3">
    <property type="entry name" value="NEUGRIN"/>
    <property type="match status" value="1"/>
</dbReference>
<proteinExistence type="predicted"/>
<protein>
    <submittedName>
        <fullName evidence="2">Uncharacterized protein</fullName>
    </submittedName>
</protein>
<keyword evidence="3" id="KW-1185">Reference proteome</keyword>
<dbReference type="GO" id="GO:0005634">
    <property type="term" value="C:nucleus"/>
    <property type="evidence" value="ECO:0007669"/>
    <property type="project" value="TreeGrafter"/>
</dbReference>
<reference evidence="2 3" key="1">
    <citation type="submission" date="2019-01" db="EMBL/GenBank/DDBJ databases">
        <title>A draft genome assembly of the solar-powered sea slug Elysia chlorotica.</title>
        <authorList>
            <person name="Cai H."/>
            <person name="Li Q."/>
            <person name="Fang X."/>
            <person name="Li J."/>
            <person name="Curtis N.E."/>
            <person name="Altenburger A."/>
            <person name="Shibata T."/>
            <person name="Feng M."/>
            <person name="Maeda T."/>
            <person name="Schwartz J.A."/>
            <person name="Shigenobu S."/>
            <person name="Lundholm N."/>
            <person name="Nishiyama T."/>
            <person name="Yang H."/>
            <person name="Hasebe M."/>
            <person name="Li S."/>
            <person name="Pierce S.K."/>
            <person name="Wang J."/>
        </authorList>
    </citation>
    <scope>NUCLEOTIDE SEQUENCE [LARGE SCALE GENOMIC DNA]</scope>
    <source>
        <strain evidence="2">EC2010</strain>
        <tissue evidence="2">Whole organism of an adult</tissue>
    </source>
</reference>
<gene>
    <name evidence="2" type="ORF">EGW08_002010</name>
</gene>
<feature type="region of interest" description="Disordered" evidence="1">
    <location>
        <begin position="333"/>
        <end position="380"/>
    </location>
</feature>
<organism evidence="2 3">
    <name type="scientific">Elysia chlorotica</name>
    <name type="common">Eastern emerald elysia</name>
    <name type="synonym">Sea slug</name>
    <dbReference type="NCBI Taxonomy" id="188477"/>
    <lineage>
        <taxon>Eukaryota</taxon>
        <taxon>Metazoa</taxon>
        <taxon>Spiralia</taxon>
        <taxon>Lophotrochozoa</taxon>
        <taxon>Mollusca</taxon>
        <taxon>Gastropoda</taxon>
        <taxon>Heterobranchia</taxon>
        <taxon>Euthyneura</taxon>
        <taxon>Panpulmonata</taxon>
        <taxon>Sacoglossa</taxon>
        <taxon>Placobranchoidea</taxon>
        <taxon>Plakobranchidae</taxon>
        <taxon>Elysia</taxon>
    </lineage>
</organism>
<comment type="caution">
    <text evidence="2">The sequence shown here is derived from an EMBL/GenBank/DDBJ whole genome shotgun (WGS) entry which is preliminary data.</text>
</comment>
<dbReference type="EMBL" id="RQTK01000037">
    <property type="protein sequence ID" value="RUS90229.1"/>
    <property type="molecule type" value="Genomic_DNA"/>
</dbReference>
<feature type="compositionally biased region" description="Basic and acidic residues" evidence="1">
    <location>
        <begin position="80"/>
        <end position="89"/>
    </location>
</feature>
<evidence type="ECO:0000313" key="3">
    <source>
        <dbReference type="Proteomes" id="UP000271974"/>
    </source>
</evidence>
<evidence type="ECO:0000256" key="1">
    <source>
        <dbReference type="SAM" id="MobiDB-lite"/>
    </source>
</evidence>
<sequence>MSLFPRFFNSCKGALSRSFKLAPYEINQSLLFASTVCHVNLCHSKSIKTQDKSGLQVIKVIKPKRVTSQQKKTSRLSSLRSKDEKRHSEINQLPGFHDEEFEFFEDRLASTISQYSSNITAYNAESKFTQSLVKEQAAVKRQTIKKRHFKTAPSPNLLTWAAKEQMRFLHRSNPEDWTIDSLTEHFPVSEESLKRILKTNRGILQEKDILKHDKEVLENWNNLHSKVESGQVSEEDFESFFKCFFNSQNECLVTNAVCQPNLPRPEPAKQQKKKGPLSEIVGDCLLLQEKETDIILKELIPSVSHSLSSKLEETALLFQKIALSFKRTNRNNSMSSLPNVSVNERKQNQSVDTLNNRSPDISEDLYGRNKSRNVRKHKPSLSGTYISNKTIYDENGEFLYKIP</sequence>
<feature type="region of interest" description="Disordered" evidence="1">
    <location>
        <begin position="71"/>
        <end position="90"/>
    </location>
</feature>
<evidence type="ECO:0000313" key="2">
    <source>
        <dbReference type="EMBL" id="RUS90229.1"/>
    </source>
</evidence>
<dbReference type="InterPro" id="IPR010487">
    <property type="entry name" value="NGRN/Rrg9"/>
</dbReference>
<accession>A0A433U8U4</accession>
<feature type="compositionally biased region" description="Basic residues" evidence="1">
    <location>
        <begin position="369"/>
        <end position="379"/>
    </location>
</feature>
<dbReference type="OrthoDB" id="6415470at2759"/>
<name>A0A433U8U4_ELYCH</name>
<dbReference type="Pfam" id="PF06413">
    <property type="entry name" value="Neugrin"/>
    <property type="match status" value="1"/>
</dbReference>
<feature type="compositionally biased region" description="Polar residues" evidence="1">
    <location>
        <begin position="333"/>
        <end position="359"/>
    </location>
</feature>
<dbReference type="STRING" id="188477.A0A433U8U4"/>
<dbReference type="Proteomes" id="UP000271974">
    <property type="component" value="Unassembled WGS sequence"/>
</dbReference>
<dbReference type="PANTHER" id="PTHR13475">
    <property type="entry name" value="NEUGRIN"/>
    <property type="match status" value="1"/>
</dbReference>